<dbReference type="NCBIfam" id="TIGR02432">
    <property type="entry name" value="lysidine_TilS_N"/>
    <property type="match status" value="1"/>
</dbReference>
<dbReference type="GO" id="GO:0032267">
    <property type="term" value="F:tRNA(Ile)-lysidine synthase activity"/>
    <property type="evidence" value="ECO:0007669"/>
    <property type="project" value="UniProtKB-EC"/>
</dbReference>
<comment type="subcellular location">
    <subcellularLocation>
        <location evidence="6">Cytoplasm</location>
    </subcellularLocation>
</comment>
<evidence type="ECO:0000259" key="7">
    <source>
        <dbReference type="Pfam" id="PF01171"/>
    </source>
</evidence>
<evidence type="ECO:0000256" key="6">
    <source>
        <dbReference type="HAMAP-Rule" id="MF_01161"/>
    </source>
</evidence>
<keyword evidence="2 6" id="KW-0819">tRNA processing</keyword>
<reference evidence="8" key="1">
    <citation type="submission" date="2023-07" db="EMBL/GenBank/DDBJ databases">
        <authorList>
            <person name="Kim M.K."/>
        </authorList>
    </citation>
    <scope>NUCLEOTIDE SEQUENCE</scope>
    <source>
        <strain evidence="8">CA1-15</strain>
    </source>
</reference>
<evidence type="ECO:0000313" key="8">
    <source>
        <dbReference type="EMBL" id="MDO7844702.1"/>
    </source>
</evidence>
<dbReference type="HAMAP" id="MF_01161">
    <property type="entry name" value="tRNA_Ile_lys_synt"/>
    <property type="match status" value="1"/>
</dbReference>
<organism evidence="8 9">
    <name type="scientific">Sphingomonas immobilis</name>
    <dbReference type="NCBI Taxonomy" id="3063997"/>
    <lineage>
        <taxon>Bacteria</taxon>
        <taxon>Pseudomonadati</taxon>
        <taxon>Pseudomonadota</taxon>
        <taxon>Alphaproteobacteria</taxon>
        <taxon>Sphingomonadales</taxon>
        <taxon>Sphingomonadaceae</taxon>
        <taxon>Sphingomonas</taxon>
    </lineage>
</organism>
<feature type="binding site" evidence="6">
    <location>
        <begin position="36"/>
        <end position="41"/>
    </location>
    <ligand>
        <name>ATP</name>
        <dbReference type="ChEBI" id="CHEBI:30616"/>
    </ligand>
</feature>
<dbReference type="CDD" id="cd01992">
    <property type="entry name" value="TilS_N"/>
    <property type="match status" value="1"/>
</dbReference>
<keyword evidence="1 6" id="KW-0436">Ligase</keyword>
<proteinExistence type="inferred from homology"/>
<dbReference type="EC" id="6.3.4.19" evidence="6"/>
<evidence type="ECO:0000256" key="5">
    <source>
        <dbReference type="ARBA" id="ARBA00048539"/>
    </source>
</evidence>
<evidence type="ECO:0000313" key="9">
    <source>
        <dbReference type="Proteomes" id="UP001176468"/>
    </source>
</evidence>
<comment type="catalytic activity">
    <reaction evidence="5 6">
        <text>cytidine(34) in tRNA(Ile2) + L-lysine + ATP = lysidine(34) in tRNA(Ile2) + AMP + diphosphate + H(+)</text>
        <dbReference type="Rhea" id="RHEA:43744"/>
        <dbReference type="Rhea" id="RHEA-COMP:10625"/>
        <dbReference type="Rhea" id="RHEA-COMP:10670"/>
        <dbReference type="ChEBI" id="CHEBI:15378"/>
        <dbReference type="ChEBI" id="CHEBI:30616"/>
        <dbReference type="ChEBI" id="CHEBI:32551"/>
        <dbReference type="ChEBI" id="CHEBI:33019"/>
        <dbReference type="ChEBI" id="CHEBI:82748"/>
        <dbReference type="ChEBI" id="CHEBI:83665"/>
        <dbReference type="ChEBI" id="CHEBI:456215"/>
        <dbReference type="EC" id="6.3.4.19"/>
    </reaction>
</comment>
<dbReference type="Pfam" id="PF01171">
    <property type="entry name" value="ATP_bind_3"/>
    <property type="match status" value="1"/>
</dbReference>
<sequence>MPRRNAPDAAAVARFRGDLEALTGPLGARRLALAVSGGADSMAMLALAAAAYPGQIASATVDHGLRLESPIEALMVAQYCDRIGVPHATLAISEARPATGNLHAWARERRYALLRDWAVAQGCAFLLTAHHADDQAETFLMRAARGSGIAGLAGIRAMVDGDPPVARPLLGWRAAILRAVALRADVPFVDDPSNIDERYERARVRAMLDTLEWLDGGRIAAAASHVAEADAALNQIADAAWLRRSEDAAEVAFNVEALPREIRRRLARLAIRTLQPDGGSDNIEALLDSLQAGKTATHGDVIASAKGEIWRFAPAPPRRSH</sequence>
<name>A0ABT9A7G1_9SPHN</name>
<comment type="domain">
    <text evidence="6">The N-terminal region contains the highly conserved SGGXDS motif, predicted to be a P-loop motif involved in ATP binding.</text>
</comment>
<dbReference type="SUPFAM" id="SSF52402">
    <property type="entry name" value="Adenine nucleotide alpha hydrolases-like"/>
    <property type="match status" value="1"/>
</dbReference>
<keyword evidence="3 6" id="KW-0547">Nucleotide-binding</keyword>
<dbReference type="InterPro" id="IPR012094">
    <property type="entry name" value="tRNA_Ile_lys_synt"/>
</dbReference>
<evidence type="ECO:0000256" key="3">
    <source>
        <dbReference type="ARBA" id="ARBA00022741"/>
    </source>
</evidence>
<evidence type="ECO:0000256" key="2">
    <source>
        <dbReference type="ARBA" id="ARBA00022694"/>
    </source>
</evidence>
<comment type="caution">
    <text evidence="8">The sequence shown here is derived from an EMBL/GenBank/DDBJ whole genome shotgun (WGS) entry which is preliminary data.</text>
</comment>
<dbReference type="InterPro" id="IPR011063">
    <property type="entry name" value="TilS/TtcA_N"/>
</dbReference>
<keyword evidence="4 6" id="KW-0067">ATP-binding</keyword>
<accession>A0ABT9A7G1</accession>
<keyword evidence="6" id="KW-0963">Cytoplasm</keyword>
<keyword evidence="9" id="KW-1185">Reference proteome</keyword>
<evidence type="ECO:0000256" key="1">
    <source>
        <dbReference type="ARBA" id="ARBA00022598"/>
    </source>
</evidence>
<gene>
    <name evidence="6 8" type="primary">tilS</name>
    <name evidence="8" type="ORF">Q5H94_20395</name>
</gene>
<dbReference type="PANTHER" id="PTHR43033:SF1">
    <property type="entry name" value="TRNA(ILE)-LYSIDINE SYNTHASE-RELATED"/>
    <property type="match status" value="1"/>
</dbReference>
<dbReference type="EMBL" id="JAUQSZ010000020">
    <property type="protein sequence ID" value="MDO7844702.1"/>
    <property type="molecule type" value="Genomic_DNA"/>
</dbReference>
<evidence type="ECO:0000256" key="4">
    <source>
        <dbReference type="ARBA" id="ARBA00022840"/>
    </source>
</evidence>
<comment type="function">
    <text evidence="6">Ligates lysine onto the cytidine present at position 34 of the AUA codon-specific tRNA(Ile) that contains the anticodon CAU, in an ATP-dependent manner. Cytidine is converted to lysidine, thus changing the amino acid specificity of the tRNA from methionine to isoleucine.</text>
</comment>
<dbReference type="Gene3D" id="3.40.50.620">
    <property type="entry name" value="HUPs"/>
    <property type="match status" value="1"/>
</dbReference>
<dbReference type="InterPro" id="IPR012795">
    <property type="entry name" value="tRNA_Ile_lys_synt_N"/>
</dbReference>
<dbReference type="InterPro" id="IPR014729">
    <property type="entry name" value="Rossmann-like_a/b/a_fold"/>
</dbReference>
<dbReference type="Proteomes" id="UP001176468">
    <property type="component" value="Unassembled WGS sequence"/>
</dbReference>
<dbReference type="PANTHER" id="PTHR43033">
    <property type="entry name" value="TRNA(ILE)-LYSIDINE SYNTHASE-RELATED"/>
    <property type="match status" value="1"/>
</dbReference>
<comment type="similarity">
    <text evidence="6">Belongs to the tRNA(Ile)-lysidine synthase family.</text>
</comment>
<protein>
    <recommendedName>
        <fullName evidence="6">tRNA(Ile)-lysidine synthase</fullName>
        <ecNumber evidence="6">6.3.4.19</ecNumber>
    </recommendedName>
    <alternativeName>
        <fullName evidence="6">tRNA(Ile)-2-lysyl-cytidine synthase</fullName>
    </alternativeName>
    <alternativeName>
        <fullName evidence="6">tRNA(Ile)-lysidine synthetase</fullName>
    </alternativeName>
</protein>
<feature type="domain" description="tRNA(Ile)-lysidine/2-thiocytidine synthase N-terminal" evidence="7">
    <location>
        <begin position="31"/>
        <end position="206"/>
    </location>
</feature>
<dbReference type="RefSeq" id="WP_304563097.1">
    <property type="nucleotide sequence ID" value="NZ_JAUQSZ010000020.1"/>
</dbReference>